<evidence type="ECO:0000313" key="2">
    <source>
        <dbReference type="EMBL" id="CAG2065758.1"/>
    </source>
</evidence>
<dbReference type="Gene3D" id="1.25.40.990">
    <property type="match status" value="1"/>
</dbReference>
<dbReference type="InterPro" id="IPR005062">
    <property type="entry name" value="SAC3/GANP/THP3_conserved"/>
</dbReference>
<protein>
    <recommendedName>
        <fullName evidence="1">SAC3/GANP/THP3 conserved domain-containing protein</fullName>
    </recommendedName>
</protein>
<feature type="non-terminal residue" evidence="2">
    <location>
        <position position="211"/>
    </location>
</feature>
<reference evidence="2" key="1">
    <citation type="submission" date="2021-03" db="EMBL/GenBank/DDBJ databases">
        <authorList>
            <person name="Tran Van P."/>
        </authorList>
    </citation>
    <scope>NUCLEOTIDE SEQUENCE</scope>
</reference>
<sequence>DIAQQELCDHQSVGLVEQCARFHIHCSGRLLAEDPSVFDEKINTENLTKCLQTLKYMYDDLALNNHTCPNEAEFRGYMILLNLNDDNFIWDINHLRPEIRHSAEVKFALSVHSAIKCNNYVRFFKLVRQTSYLNACVLERYFFQVRSWGLLIIIDAHCHLAKQSLETRVKWRMTPELKTLRRRKSLGKRARSAITCIFLLTHGHPHDVRRR</sequence>
<accession>A0ABN7PJT2</accession>
<organism evidence="2 3">
    <name type="scientific">Timema podura</name>
    <name type="common">Walking stick</name>
    <dbReference type="NCBI Taxonomy" id="61482"/>
    <lineage>
        <taxon>Eukaryota</taxon>
        <taxon>Metazoa</taxon>
        <taxon>Ecdysozoa</taxon>
        <taxon>Arthropoda</taxon>
        <taxon>Hexapoda</taxon>
        <taxon>Insecta</taxon>
        <taxon>Pterygota</taxon>
        <taxon>Neoptera</taxon>
        <taxon>Polyneoptera</taxon>
        <taxon>Phasmatodea</taxon>
        <taxon>Timematodea</taxon>
        <taxon>Timematoidea</taxon>
        <taxon>Timematidae</taxon>
        <taxon>Timema</taxon>
    </lineage>
</organism>
<feature type="domain" description="SAC3/GANP/THP3 conserved" evidence="1">
    <location>
        <begin position="1"/>
        <end position="159"/>
    </location>
</feature>
<feature type="non-terminal residue" evidence="2">
    <location>
        <position position="1"/>
    </location>
</feature>
<evidence type="ECO:0000259" key="1">
    <source>
        <dbReference type="Pfam" id="PF03399"/>
    </source>
</evidence>
<comment type="caution">
    <text evidence="2">The sequence shown here is derived from an EMBL/GenBank/DDBJ whole genome shotgun (WGS) entry which is preliminary data.</text>
</comment>
<keyword evidence="3" id="KW-1185">Reference proteome</keyword>
<dbReference type="Pfam" id="PF03399">
    <property type="entry name" value="SAC3_GANP"/>
    <property type="match status" value="1"/>
</dbReference>
<dbReference type="InterPro" id="IPR045107">
    <property type="entry name" value="SAC3/GANP/THP3"/>
</dbReference>
<dbReference type="PANTHER" id="PTHR12436:SF3">
    <property type="entry name" value="GERMINAL-CENTER ASSOCIATED NUCLEAR PROTEIN"/>
    <property type="match status" value="1"/>
</dbReference>
<gene>
    <name evidence="2" type="ORF">TPAB3V08_LOCUS12701</name>
</gene>
<dbReference type="PANTHER" id="PTHR12436">
    <property type="entry name" value="80 KDA MCM3-ASSOCIATED PROTEIN"/>
    <property type="match status" value="1"/>
</dbReference>
<dbReference type="EMBL" id="CAJPIN010046531">
    <property type="protein sequence ID" value="CAG2065758.1"/>
    <property type="molecule type" value="Genomic_DNA"/>
</dbReference>
<proteinExistence type="predicted"/>
<dbReference type="Proteomes" id="UP001153148">
    <property type="component" value="Unassembled WGS sequence"/>
</dbReference>
<name>A0ABN7PJT2_TIMPD</name>
<evidence type="ECO:0000313" key="3">
    <source>
        <dbReference type="Proteomes" id="UP001153148"/>
    </source>
</evidence>